<keyword evidence="4" id="KW-1185">Reference proteome</keyword>
<evidence type="ECO:0000259" key="2">
    <source>
        <dbReference type="Pfam" id="PF02752"/>
    </source>
</evidence>
<feature type="region of interest" description="Disordered" evidence="1">
    <location>
        <begin position="673"/>
        <end position="708"/>
    </location>
</feature>
<reference evidence="3" key="1">
    <citation type="journal article" date="2020" name="Fungal Divers.">
        <title>Resolving the Mortierellaceae phylogeny through synthesis of multi-gene phylogenetics and phylogenomics.</title>
        <authorList>
            <person name="Vandepol N."/>
            <person name="Liber J."/>
            <person name="Desiro A."/>
            <person name="Na H."/>
            <person name="Kennedy M."/>
            <person name="Barry K."/>
            <person name="Grigoriev I.V."/>
            <person name="Miller A.N."/>
            <person name="O'Donnell K."/>
            <person name="Stajich J.E."/>
            <person name="Bonito G."/>
        </authorList>
    </citation>
    <scope>NUCLEOTIDE SEQUENCE</scope>
    <source>
        <strain evidence="3">NVP1</strain>
    </source>
</reference>
<comment type="caution">
    <text evidence="3">The sequence shown here is derived from an EMBL/GenBank/DDBJ whole genome shotgun (WGS) entry which is preliminary data.</text>
</comment>
<dbReference type="InterPro" id="IPR014752">
    <property type="entry name" value="Arrestin-like_C"/>
</dbReference>
<proteinExistence type="predicted"/>
<evidence type="ECO:0000256" key="1">
    <source>
        <dbReference type="SAM" id="MobiDB-lite"/>
    </source>
</evidence>
<dbReference type="Pfam" id="PF02752">
    <property type="entry name" value="Arrestin_C"/>
    <property type="match status" value="1"/>
</dbReference>
<accession>A0A9P5SI61</accession>
<evidence type="ECO:0000313" key="4">
    <source>
        <dbReference type="Proteomes" id="UP000696485"/>
    </source>
</evidence>
<organism evidence="3 4">
    <name type="scientific">Podila minutissima</name>
    <dbReference type="NCBI Taxonomy" id="64525"/>
    <lineage>
        <taxon>Eukaryota</taxon>
        <taxon>Fungi</taxon>
        <taxon>Fungi incertae sedis</taxon>
        <taxon>Mucoromycota</taxon>
        <taxon>Mortierellomycotina</taxon>
        <taxon>Mortierellomycetes</taxon>
        <taxon>Mortierellales</taxon>
        <taxon>Mortierellaceae</taxon>
        <taxon>Podila</taxon>
    </lineage>
</organism>
<sequence length="708" mass="78176">MFNFLKKKNSVADKASPVRLAIEIHTDKRTGGSKNLPLLIGTPEMPAKLGASITLEVDEDHSGNEVSIEFKALTATVTDDATKTLTTEEPFKINRWKLPVTTPKPGTIAKGTYTKYVEVDLNPSWPSSCSHHEGWVKYAITAQYKASGRMCEYTALEKVQEIWVLNSVHVPSGPVLTVNNVVKNKSLSMQTSIPSATIALGQVVPVTIRLAPFLANSKYAGQEPAILWASCKIKETRTIRARGINLADGIESADEVLNTPMNTQWPKGNNGWEHTVHVTMPSHPVMATDMATKFLDINHTFLVTLNVKASTEMDIQAEECKFRLPIKVQTMFKSLFKKKESQLEKPLPMRCKIEVHTNQRTGGAKDLPLLVGSPDVPALMSATVTLDIDEDCSGNQVEIEFKAWTKTLVDVKVDATKTLTTEDPFKINRWKLPVTKPKPDIISKGHYTKYVEVGIDPTWPSSSSHRQGSVIYAIVVRYKANGRMSEIIAHTEEQEIWVLNSANVPTDQPPTAESGLAFQKSLPLQASIPSKVAAMGQVVPVTVRLFPYLATSKYAGQEAVVQGVTFKIKQKHLVRSRGSHEGEGVTVYENCLNYALNEGWPQNKDGWERTVDIRIPSDPAISAHTITKFLCISHTLAVKLTFRTGSEKDLKLSKTEECKLMFDIKVVPPPLTTDSAELRELPPGYAPDANQAPEYAPEKGLAPAYESE</sequence>
<evidence type="ECO:0000313" key="3">
    <source>
        <dbReference type="EMBL" id="KAF9329966.1"/>
    </source>
</evidence>
<dbReference type="Gene3D" id="2.60.40.640">
    <property type="match status" value="1"/>
</dbReference>
<protein>
    <recommendedName>
        <fullName evidence="2">Arrestin C-terminal-like domain-containing protein</fullName>
    </recommendedName>
</protein>
<gene>
    <name evidence="3" type="ORF">BG006_007039</name>
</gene>
<dbReference type="EMBL" id="JAAAUY010000433">
    <property type="protein sequence ID" value="KAF9329966.1"/>
    <property type="molecule type" value="Genomic_DNA"/>
</dbReference>
<dbReference type="AlphaFoldDB" id="A0A9P5SI61"/>
<dbReference type="Proteomes" id="UP000696485">
    <property type="component" value="Unassembled WGS sequence"/>
</dbReference>
<dbReference type="InterPro" id="IPR011022">
    <property type="entry name" value="Arrestin_C-like"/>
</dbReference>
<feature type="domain" description="Arrestin C-terminal-like" evidence="2">
    <location>
        <begin position="521"/>
        <end position="652"/>
    </location>
</feature>
<name>A0A9P5SI61_9FUNG</name>